<dbReference type="STRING" id="29341.RSJ17_13645"/>
<comment type="caution">
    <text evidence="2">The sequence shown here is derived from an EMBL/GenBank/DDBJ whole genome shotgun (WGS) entry which is preliminary data.</text>
</comment>
<keyword evidence="1" id="KW-1133">Transmembrane helix</keyword>
<evidence type="ECO:0000256" key="1">
    <source>
        <dbReference type="SAM" id="Phobius"/>
    </source>
</evidence>
<dbReference type="EMBL" id="AYSO01000015">
    <property type="protein sequence ID" value="KIE46891.1"/>
    <property type="molecule type" value="Genomic_DNA"/>
</dbReference>
<dbReference type="AlphaFoldDB" id="A0A0C1R8P0"/>
<keyword evidence="1" id="KW-0472">Membrane</keyword>
<evidence type="ECO:0000313" key="3">
    <source>
        <dbReference type="Proteomes" id="UP000031366"/>
    </source>
</evidence>
<sequence>MKTKKIVLSAMFIAIGVLGSSIYIPMGVAKCFPVQHAINVVSAIALGPVNGVAIAFCISLLRNILGTGTLLAFSGSMVGAALAGSFYKKTKKNFMAVMGEIIGTGILGSLMSFPIAKLIMGKSVGAFVFIIPFGVSTVVGSVIAYLLVMVFEKTKVMKTI</sequence>
<proteinExistence type="predicted"/>
<feature type="transmembrane region" description="Helical" evidence="1">
    <location>
        <begin position="67"/>
        <end position="87"/>
    </location>
</feature>
<keyword evidence="3" id="KW-1185">Reference proteome</keyword>
<dbReference type="PIRSF" id="PIRSF024534">
    <property type="entry name" value="ThiW"/>
    <property type="match status" value="1"/>
</dbReference>
<dbReference type="Pfam" id="PF09512">
    <property type="entry name" value="ThiW"/>
    <property type="match status" value="1"/>
</dbReference>
<name>A0A0C1R8P0_9CLOT</name>
<evidence type="ECO:0008006" key="4">
    <source>
        <dbReference type="Google" id="ProtNLM"/>
    </source>
</evidence>
<dbReference type="RefSeq" id="WP_039632221.1">
    <property type="nucleotide sequence ID" value="NZ_AYSO01000015.1"/>
</dbReference>
<dbReference type="Gene3D" id="1.10.1760.20">
    <property type="match status" value="1"/>
</dbReference>
<dbReference type="OrthoDB" id="5516776at2"/>
<accession>A0A0C1R8P0</accession>
<gene>
    <name evidence="2" type="ORF">U732_1317</name>
</gene>
<feature type="transmembrane region" description="Helical" evidence="1">
    <location>
        <begin position="127"/>
        <end position="151"/>
    </location>
</feature>
<dbReference type="Proteomes" id="UP000031366">
    <property type="component" value="Unassembled WGS sequence"/>
</dbReference>
<dbReference type="NCBIfam" id="TIGR02359">
    <property type="entry name" value="thiW"/>
    <property type="match status" value="1"/>
</dbReference>
<feature type="transmembrane region" description="Helical" evidence="1">
    <location>
        <begin position="6"/>
        <end position="25"/>
    </location>
</feature>
<reference evidence="2 3" key="1">
    <citation type="journal article" date="2015" name="Infect. Genet. Evol.">
        <title>Genomic sequences of six botulinum neurotoxin-producing strains representing three clostridial species illustrate the mobility and diversity of botulinum neurotoxin genes.</title>
        <authorList>
            <person name="Smith T.J."/>
            <person name="Hill K.K."/>
            <person name="Xie G."/>
            <person name="Foley B.T."/>
            <person name="Williamson C.H."/>
            <person name="Foster J.T."/>
            <person name="Johnson S.L."/>
            <person name="Chertkov O."/>
            <person name="Teshima H."/>
            <person name="Gibbons H.S."/>
            <person name="Johnsky L.A."/>
            <person name="Karavis M.A."/>
            <person name="Smith L.A."/>
        </authorList>
    </citation>
    <scope>NUCLEOTIDE SEQUENCE [LARGE SCALE GENOMIC DNA]</scope>
    <source>
        <strain evidence="2 3">CDC 2741</strain>
    </source>
</reference>
<feature type="transmembrane region" description="Helical" evidence="1">
    <location>
        <begin position="94"/>
        <end position="115"/>
    </location>
</feature>
<keyword evidence="1" id="KW-0812">Transmembrane</keyword>
<evidence type="ECO:0000313" key="2">
    <source>
        <dbReference type="EMBL" id="KIE46891.1"/>
    </source>
</evidence>
<organism evidence="2 3">
    <name type="scientific">Clostridium argentinense CDC 2741</name>
    <dbReference type="NCBI Taxonomy" id="1418104"/>
    <lineage>
        <taxon>Bacteria</taxon>
        <taxon>Bacillati</taxon>
        <taxon>Bacillota</taxon>
        <taxon>Clostridia</taxon>
        <taxon>Eubacteriales</taxon>
        <taxon>Clostridiaceae</taxon>
        <taxon>Clostridium</taxon>
    </lineage>
</organism>
<protein>
    <recommendedName>
        <fullName evidence="4">Energy coupling factor transporter S component ThiW</fullName>
    </recommendedName>
</protein>
<dbReference type="InterPro" id="IPR012652">
    <property type="entry name" value="ThiW"/>
</dbReference>